<dbReference type="GO" id="GO:0006400">
    <property type="term" value="P:tRNA modification"/>
    <property type="evidence" value="ECO:0007669"/>
    <property type="project" value="UniProtKB-UniRule"/>
</dbReference>
<comment type="similarity">
    <text evidence="8">Belongs to the tRNA(Ile)-lysidine synthase family.</text>
</comment>
<dbReference type="InterPro" id="IPR011063">
    <property type="entry name" value="TilS/TtcA_N"/>
</dbReference>
<proteinExistence type="inferred from homology"/>
<evidence type="ECO:0000256" key="6">
    <source>
        <dbReference type="ARBA" id="ARBA00022840"/>
    </source>
</evidence>
<comment type="subcellular location">
    <subcellularLocation>
        <location evidence="1 8">Cytoplasm</location>
    </subcellularLocation>
</comment>
<dbReference type="SUPFAM" id="SSF52402">
    <property type="entry name" value="Adenine nucleotide alpha hydrolases-like"/>
    <property type="match status" value="1"/>
</dbReference>
<dbReference type="PANTHER" id="PTHR43033">
    <property type="entry name" value="TRNA(ILE)-LYSIDINE SYNTHASE-RELATED"/>
    <property type="match status" value="1"/>
</dbReference>
<comment type="function">
    <text evidence="8">Ligates lysine onto the cytidine present at position 34 of the AUA codon-specific tRNA(Ile) that contains the anticodon CAU, in an ATP-dependent manner. Cytidine is converted to lysidine, thus changing the amino acid specificity of the tRNA from methionine to isoleucine.</text>
</comment>
<dbReference type="InterPro" id="IPR012795">
    <property type="entry name" value="tRNA_Ile_lys_synt_N"/>
</dbReference>
<evidence type="ECO:0000256" key="1">
    <source>
        <dbReference type="ARBA" id="ARBA00004496"/>
    </source>
</evidence>
<dbReference type="EMBL" id="QKZI01000010">
    <property type="protein sequence ID" value="PZX02820.1"/>
    <property type="molecule type" value="Genomic_DNA"/>
</dbReference>
<dbReference type="InterPro" id="IPR014729">
    <property type="entry name" value="Rossmann-like_a/b/a_fold"/>
</dbReference>
<evidence type="ECO:0000256" key="3">
    <source>
        <dbReference type="ARBA" id="ARBA00022598"/>
    </source>
</evidence>
<evidence type="ECO:0000256" key="8">
    <source>
        <dbReference type="HAMAP-Rule" id="MF_01161"/>
    </source>
</evidence>
<name>A0A2W7MCH4_9BACI</name>
<dbReference type="GO" id="GO:0032267">
    <property type="term" value="F:tRNA(Ile)-lysidine synthase activity"/>
    <property type="evidence" value="ECO:0007669"/>
    <property type="project" value="UniProtKB-EC"/>
</dbReference>
<dbReference type="GO" id="GO:0005737">
    <property type="term" value="C:cytoplasm"/>
    <property type="evidence" value="ECO:0007669"/>
    <property type="project" value="UniProtKB-SubCell"/>
</dbReference>
<dbReference type="Gene3D" id="3.40.50.620">
    <property type="entry name" value="HUPs"/>
    <property type="match status" value="1"/>
</dbReference>
<keyword evidence="5 8" id="KW-0547">Nucleotide-binding</keyword>
<dbReference type="InterPro" id="IPR012094">
    <property type="entry name" value="tRNA_Ile_lys_synt"/>
</dbReference>
<evidence type="ECO:0000256" key="5">
    <source>
        <dbReference type="ARBA" id="ARBA00022741"/>
    </source>
</evidence>
<gene>
    <name evidence="8" type="primary">tilS</name>
    <name evidence="10" type="ORF">C7437_11017</name>
</gene>
<keyword evidence="11" id="KW-1185">Reference proteome</keyword>
<dbReference type="RefSeq" id="WP_111440784.1">
    <property type="nucleotide sequence ID" value="NZ_QKZI01000010.1"/>
</dbReference>
<dbReference type="Gene3D" id="3.30.465.60">
    <property type="match status" value="1"/>
</dbReference>
<keyword evidence="6 8" id="KW-0067">ATP-binding</keyword>
<dbReference type="EC" id="6.3.4.19" evidence="8"/>
<evidence type="ECO:0000256" key="7">
    <source>
        <dbReference type="ARBA" id="ARBA00048539"/>
    </source>
</evidence>
<evidence type="ECO:0000259" key="9">
    <source>
        <dbReference type="SMART" id="SM00977"/>
    </source>
</evidence>
<dbReference type="InterPro" id="IPR012796">
    <property type="entry name" value="Lysidine-tRNA-synth_C"/>
</dbReference>
<keyword evidence="4 8" id="KW-0819">tRNA processing</keyword>
<feature type="binding site" evidence="8">
    <location>
        <begin position="29"/>
        <end position="34"/>
    </location>
    <ligand>
        <name>ATP</name>
        <dbReference type="ChEBI" id="CHEBI:30616"/>
    </ligand>
</feature>
<accession>A0A2W7MCH4</accession>
<dbReference type="PANTHER" id="PTHR43033:SF1">
    <property type="entry name" value="TRNA(ILE)-LYSIDINE SYNTHASE-RELATED"/>
    <property type="match status" value="1"/>
</dbReference>
<keyword evidence="3 8" id="KW-0436">Ligase</keyword>
<dbReference type="NCBIfam" id="TIGR02432">
    <property type="entry name" value="lysidine_TilS_N"/>
    <property type="match status" value="1"/>
</dbReference>
<dbReference type="SMART" id="SM00977">
    <property type="entry name" value="TilS_C"/>
    <property type="match status" value="1"/>
</dbReference>
<evidence type="ECO:0000256" key="2">
    <source>
        <dbReference type="ARBA" id="ARBA00022490"/>
    </source>
</evidence>
<evidence type="ECO:0000256" key="4">
    <source>
        <dbReference type="ARBA" id="ARBA00022694"/>
    </source>
</evidence>
<sequence>MLPIVRKVKNYIDKNNLIEGGERLLIACSGGADSVALVLILNDMKEQYGVEIGIVHTDHQLRGEESAEDMRFVEQLANRLDLPFHAATLEVPSRVAAENGNVQVICREERYTFFANTMEQYKYDKLVVGHHADDQIESVIMSLVRGSISSSLTGIPKSRPFSIGQIIRPLLAITKVEIFDYINSLNQHFRHDPSNDKNTYTRNRFRHKIVPLFLEENPRVSETIQTFVEKQQQDEDLLQELAKIKFEQLVTVDPSGTIFIETVQFSTVPIALQRRVVLLVLKYLYNDSDVRLSERMIESILSACNEQSGNILIHLPNAYFLIRHYNRVQFTSHYQIPELTGRVMIQENCWQEIGAGFSIYLTRDLTEAIEGERWFVQLDDGNLPLSVRQKADGDRIRVKGMDSPKKISRVFIDEKISSNERDVWPLLVDGNNGIIAVIGLRYEERFSKDYCSQNYILYIKRD</sequence>
<dbReference type="GO" id="GO:0005524">
    <property type="term" value="F:ATP binding"/>
    <property type="evidence" value="ECO:0007669"/>
    <property type="project" value="UniProtKB-UniRule"/>
</dbReference>
<feature type="domain" description="Lysidine-tRNA(Ile) synthetase C-terminal" evidence="9">
    <location>
        <begin position="385"/>
        <end position="459"/>
    </location>
</feature>
<dbReference type="Proteomes" id="UP000248646">
    <property type="component" value="Unassembled WGS sequence"/>
</dbReference>
<keyword evidence="2 8" id="KW-0963">Cytoplasm</keyword>
<comment type="domain">
    <text evidence="8">The N-terminal region contains the highly conserved SGGXDS motif, predicted to be a P-loop motif involved in ATP binding.</text>
</comment>
<dbReference type="SUPFAM" id="SSF82829">
    <property type="entry name" value="MesJ substrate recognition domain-like"/>
    <property type="match status" value="1"/>
</dbReference>
<protein>
    <recommendedName>
        <fullName evidence="8">tRNA(Ile)-lysidine synthase</fullName>
        <ecNumber evidence="8">6.3.4.19</ecNumber>
    </recommendedName>
    <alternativeName>
        <fullName evidence="8">tRNA(Ile)-2-lysyl-cytidine synthase</fullName>
    </alternativeName>
    <alternativeName>
        <fullName evidence="8">tRNA(Ile)-lysidine synthetase</fullName>
    </alternativeName>
</protein>
<reference evidence="10 11" key="1">
    <citation type="submission" date="2018-06" db="EMBL/GenBank/DDBJ databases">
        <title>Genomic Encyclopedia of Type Strains, Phase IV (KMG-IV): sequencing the most valuable type-strain genomes for metagenomic binning, comparative biology and taxonomic classification.</title>
        <authorList>
            <person name="Goeker M."/>
        </authorList>
    </citation>
    <scope>NUCLEOTIDE SEQUENCE [LARGE SCALE GENOMIC DNA]</scope>
    <source>
        <strain evidence="10 11">DSM 5</strain>
    </source>
</reference>
<evidence type="ECO:0000313" key="10">
    <source>
        <dbReference type="EMBL" id="PZX02820.1"/>
    </source>
</evidence>
<dbReference type="SUPFAM" id="SSF56037">
    <property type="entry name" value="PheT/TilS domain"/>
    <property type="match status" value="1"/>
</dbReference>
<evidence type="ECO:0000313" key="11">
    <source>
        <dbReference type="Proteomes" id="UP000248646"/>
    </source>
</evidence>
<dbReference type="HAMAP" id="MF_01161">
    <property type="entry name" value="tRNA_Ile_lys_synt"/>
    <property type="match status" value="1"/>
</dbReference>
<dbReference type="AlphaFoldDB" id="A0A2W7MCH4"/>
<dbReference type="OrthoDB" id="9807403at2"/>
<dbReference type="Pfam" id="PF11734">
    <property type="entry name" value="TilS_C"/>
    <property type="match status" value="1"/>
</dbReference>
<dbReference type="Pfam" id="PF01171">
    <property type="entry name" value="ATP_bind_3"/>
    <property type="match status" value="1"/>
</dbReference>
<dbReference type="CDD" id="cd01992">
    <property type="entry name" value="TilS_N"/>
    <property type="match status" value="1"/>
</dbReference>
<comment type="caution">
    <text evidence="10">The sequence shown here is derived from an EMBL/GenBank/DDBJ whole genome shotgun (WGS) entry which is preliminary data.</text>
</comment>
<comment type="catalytic activity">
    <reaction evidence="7 8">
        <text>cytidine(34) in tRNA(Ile2) + L-lysine + ATP = lysidine(34) in tRNA(Ile2) + AMP + diphosphate + H(+)</text>
        <dbReference type="Rhea" id="RHEA:43744"/>
        <dbReference type="Rhea" id="RHEA-COMP:10625"/>
        <dbReference type="Rhea" id="RHEA-COMP:10670"/>
        <dbReference type="ChEBI" id="CHEBI:15378"/>
        <dbReference type="ChEBI" id="CHEBI:30616"/>
        <dbReference type="ChEBI" id="CHEBI:32551"/>
        <dbReference type="ChEBI" id="CHEBI:33019"/>
        <dbReference type="ChEBI" id="CHEBI:82748"/>
        <dbReference type="ChEBI" id="CHEBI:83665"/>
        <dbReference type="ChEBI" id="CHEBI:456215"/>
        <dbReference type="EC" id="6.3.4.19"/>
    </reaction>
</comment>
<dbReference type="NCBIfam" id="TIGR02433">
    <property type="entry name" value="lysidine_TilS_C"/>
    <property type="match status" value="1"/>
</dbReference>
<organism evidence="10 11">
    <name type="scientific">Psychrobacillus insolitus</name>
    <dbReference type="NCBI Taxonomy" id="1461"/>
    <lineage>
        <taxon>Bacteria</taxon>
        <taxon>Bacillati</taxon>
        <taxon>Bacillota</taxon>
        <taxon>Bacilli</taxon>
        <taxon>Bacillales</taxon>
        <taxon>Bacillaceae</taxon>
        <taxon>Psychrobacillus</taxon>
    </lineage>
</organism>